<dbReference type="EMBL" id="CAJOBJ010197814">
    <property type="protein sequence ID" value="CAF4974186.1"/>
    <property type="molecule type" value="Genomic_DNA"/>
</dbReference>
<keyword evidence="2" id="KW-0067">ATP-binding</keyword>
<dbReference type="EMBL" id="CAJOBJ010070488">
    <property type="protein sequence ID" value="CAF4457940.1"/>
    <property type="molecule type" value="Genomic_DNA"/>
</dbReference>
<dbReference type="GO" id="GO:0005524">
    <property type="term" value="F:ATP binding"/>
    <property type="evidence" value="ECO:0007669"/>
    <property type="project" value="UniProtKB-KW"/>
</dbReference>
<comment type="caution">
    <text evidence="4">The sequence shown here is derived from an EMBL/GenBank/DDBJ whole genome shotgun (WGS) entry which is preliminary data.</text>
</comment>
<evidence type="ECO:0000259" key="3">
    <source>
        <dbReference type="Pfam" id="PF09336"/>
    </source>
</evidence>
<evidence type="ECO:0000256" key="1">
    <source>
        <dbReference type="ARBA" id="ARBA00022741"/>
    </source>
</evidence>
<keyword evidence="1" id="KW-0547">Nucleotide-binding</keyword>
<proteinExistence type="predicted"/>
<feature type="non-terminal residue" evidence="4">
    <location>
        <position position="1"/>
    </location>
</feature>
<sequence>GPRLLWLACSPGDTDAVELKLDDINSEELCEPPVTISDMVAALSTQKPTVGESDLLLQKKFTEEFGQEGS</sequence>
<evidence type="ECO:0000256" key="2">
    <source>
        <dbReference type="ARBA" id="ARBA00022840"/>
    </source>
</evidence>
<dbReference type="Gene3D" id="1.10.8.60">
    <property type="match status" value="1"/>
</dbReference>
<dbReference type="AlphaFoldDB" id="A0A8S2WR35"/>
<evidence type="ECO:0000313" key="4">
    <source>
        <dbReference type="EMBL" id="CAF4457940.1"/>
    </source>
</evidence>
<name>A0A8S2WR35_9BILA</name>
<feature type="non-terminal residue" evidence="4">
    <location>
        <position position="70"/>
    </location>
</feature>
<protein>
    <recommendedName>
        <fullName evidence="3">Spastin/Vps4 C-terminal domain-containing protein</fullName>
    </recommendedName>
</protein>
<dbReference type="Proteomes" id="UP000681720">
    <property type="component" value="Unassembled WGS sequence"/>
</dbReference>
<evidence type="ECO:0000313" key="6">
    <source>
        <dbReference type="Proteomes" id="UP000681720"/>
    </source>
</evidence>
<dbReference type="InterPro" id="IPR015415">
    <property type="entry name" value="Spast_Vps4_C"/>
</dbReference>
<accession>A0A8S2WR35</accession>
<dbReference type="Pfam" id="PF09336">
    <property type="entry name" value="Vps4_C"/>
    <property type="match status" value="1"/>
</dbReference>
<evidence type="ECO:0000313" key="5">
    <source>
        <dbReference type="EMBL" id="CAF4974186.1"/>
    </source>
</evidence>
<reference evidence="4" key="1">
    <citation type="submission" date="2021-02" db="EMBL/GenBank/DDBJ databases">
        <authorList>
            <person name="Nowell W R."/>
        </authorList>
    </citation>
    <scope>NUCLEOTIDE SEQUENCE</scope>
</reference>
<gene>
    <name evidence="4" type="ORF">GIL414_LOCUS32736</name>
    <name evidence="5" type="ORF">GIL414_LOCUS55607</name>
</gene>
<organism evidence="4 6">
    <name type="scientific">Rotaria magnacalcarata</name>
    <dbReference type="NCBI Taxonomy" id="392030"/>
    <lineage>
        <taxon>Eukaryota</taxon>
        <taxon>Metazoa</taxon>
        <taxon>Spiralia</taxon>
        <taxon>Gnathifera</taxon>
        <taxon>Rotifera</taxon>
        <taxon>Eurotatoria</taxon>
        <taxon>Bdelloidea</taxon>
        <taxon>Philodinida</taxon>
        <taxon>Philodinidae</taxon>
        <taxon>Rotaria</taxon>
    </lineage>
</organism>
<feature type="domain" description="Spastin/Vps4 C-terminal" evidence="3">
    <location>
        <begin position="6"/>
        <end position="66"/>
    </location>
</feature>